<dbReference type="CDD" id="cd23812">
    <property type="entry name" value="UBCc_ScPEX4-like"/>
    <property type="match status" value="1"/>
</dbReference>
<keyword evidence="4" id="KW-0067">ATP-binding</keyword>
<dbReference type="InterPro" id="IPR016135">
    <property type="entry name" value="UBQ-conjugating_enzyme/RWD"/>
</dbReference>
<dbReference type="GO" id="GO:0005524">
    <property type="term" value="F:ATP binding"/>
    <property type="evidence" value="ECO:0007669"/>
    <property type="project" value="UniProtKB-UniRule"/>
</dbReference>
<protein>
    <recommendedName>
        <fullName evidence="5">UBC core domain-containing protein</fullName>
    </recommendedName>
</protein>
<dbReference type="EMBL" id="MPUH01001237">
    <property type="protein sequence ID" value="OMJ69123.1"/>
    <property type="molecule type" value="Genomic_DNA"/>
</dbReference>
<dbReference type="SUPFAM" id="SSF54495">
    <property type="entry name" value="UBC-like"/>
    <property type="match status" value="1"/>
</dbReference>
<dbReference type="Proteomes" id="UP000187209">
    <property type="component" value="Unassembled WGS sequence"/>
</dbReference>
<keyword evidence="1" id="KW-0808">Transferase</keyword>
<evidence type="ECO:0000256" key="3">
    <source>
        <dbReference type="PROSITE-ProRule" id="PRU10133"/>
    </source>
</evidence>
<evidence type="ECO:0000256" key="4">
    <source>
        <dbReference type="RuleBase" id="RU362109"/>
    </source>
</evidence>
<dbReference type="InterPro" id="IPR000608">
    <property type="entry name" value="UBC"/>
</dbReference>
<reference evidence="6 7" key="1">
    <citation type="submission" date="2016-11" db="EMBL/GenBank/DDBJ databases">
        <title>The macronuclear genome of Stentor coeruleus: a giant cell with tiny introns.</title>
        <authorList>
            <person name="Slabodnick M."/>
            <person name="Ruby J.G."/>
            <person name="Reiff S.B."/>
            <person name="Swart E.C."/>
            <person name="Gosai S."/>
            <person name="Prabakaran S."/>
            <person name="Witkowska E."/>
            <person name="Larue G.E."/>
            <person name="Fisher S."/>
            <person name="Freeman R.M."/>
            <person name="Gunawardena J."/>
            <person name="Chu W."/>
            <person name="Stover N.A."/>
            <person name="Gregory B.D."/>
            <person name="Nowacki M."/>
            <person name="Derisi J."/>
            <person name="Roy S.W."/>
            <person name="Marshall W.F."/>
            <person name="Sood P."/>
        </authorList>
    </citation>
    <scope>NUCLEOTIDE SEQUENCE [LARGE SCALE GENOMIC DNA]</scope>
    <source>
        <strain evidence="6">WM001</strain>
    </source>
</reference>
<dbReference type="PANTHER" id="PTHR24067">
    <property type="entry name" value="UBIQUITIN-CONJUGATING ENZYME E2"/>
    <property type="match status" value="1"/>
</dbReference>
<sequence length="146" mass="16326">MASRTRLLRELKAKTEEFNLNTIGDNLTNWEAIITGPSDSPYADGKFLISFRVPDTYPFTAPKVVFKTKIFHPNVHFDTGEICLDVLKSDWCPAWNLEAICRAITALLSSPNADSPLNCDAGNMIRAGDVRAYNSMAKMYTLEYAN</sequence>
<evidence type="ECO:0000256" key="2">
    <source>
        <dbReference type="ARBA" id="ARBA00022786"/>
    </source>
</evidence>
<dbReference type="PROSITE" id="PS00183">
    <property type="entry name" value="UBC_1"/>
    <property type="match status" value="1"/>
</dbReference>
<feature type="domain" description="UBC core" evidence="5">
    <location>
        <begin position="2"/>
        <end position="146"/>
    </location>
</feature>
<gene>
    <name evidence="6" type="ORF">SteCoe_33245</name>
</gene>
<keyword evidence="7" id="KW-1185">Reference proteome</keyword>
<evidence type="ECO:0000313" key="7">
    <source>
        <dbReference type="Proteomes" id="UP000187209"/>
    </source>
</evidence>
<evidence type="ECO:0000256" key="1">
    <source>
        <dbReference type="ARBA" id="ARBA00022679"/>
    </source>
</evidence>
<dbReference type="Pfam" id="PF00179">
    <property type="entry name" value="UQ_con"/>
    <property type="match status" value="1"/>
</dbReference>
<accession>A0A1R2AX59</accession>
<comment type="similarity">
    <text evidence="4">Belongs to the ubiquitin-conjugating enzyme family.</text>
</comment>
<evidence type="ECO:0000259" key="5">
    <source>
        <dbReference type="PROSITE" id="PS50127"/>
    </source>
</evidence>
<dbReference type="OrthoDB" id="9973183at2759"/>
<dbReference type="Gene3D" id="3.10.110.10">
    <property type="entry name" value="Ubiquitin Conjugating Enzyme"/>
    <property type="match status" value="1"/>
</dbReference>
<dbReference type="InterPro" id="IPR023313">
    <property type="entry name" value="UBQ-conjugating_AS"/>
</dbReference>
<dbReference type="PROSITE" id="PS50127">
    <property type="entry name" value="UBC_2"/>
    <property type="match status" value="1"/>
</dbReference>
<dbReference type="GO" id="GO:0016740">
    <property type="term" value="F:transferase activity"/>
    <property type="evidence" value="ECO:0007669"/>
    <property type="project" value="UniProtKB-KW"/>
</dbReference>
<organism evidence="6 7">
    <name type="scientific">Stentor coeruleus</name>
    <dbReference type="NCBI Taxonomy" id="5963"/>
    <lineage>
        <taxon>Eukaryota</taxon>
        <taxon>Sar</taxon>
        <taxon>Alveolata</taxon>
        <taxon>Ciliophora</taxon>
        <taxon>Postciliodesmatophora</taxon>
        <taxon>Heterotrichea</taxon>
        <taxon>Heterotrichida</taxon>
        <taxon>Stentoridae</taxon>
        <taxon>Stentor</taxon>
    </lineage>
</organism>
<dbReference type="SMART" id="SM00212">
    <property type="entry name" value="UBCc"/>
    <property type="match status" value="1"/>
</dbReference>
<proteinExistence type="inferred from homology"/>
<evidence type="ECO:0000313" key="6">
    <source>
        <dbReference type="EMBL" id="OMJ69123.1"/>
    </source>
</evidence>
<dbReference type="InterPro" id="IPR050113">
    <property type="entry name" value="Ub_conjugating_enzyme"/>
</dbReference>
<keyword evidence="4" id="KW-0547">Nucleotide-binding</keyword>
<dbReference type="AlphaFoldDB" id="A0A1R2AX59"/>
<feature type="active site" description="Glycyl thioester intermediate" evidence="3">
    <location>
        <position position="83"/>
    </location>
</feature>
<keyword evidence="2 4" id="KW-0833">Ubl conjugation pathway</keyword>
<name>A0A1R2AX59_9CILI</name>
<comment type="caution">
    <text evidence="6">The sequence shown here is derived from an EMBL/GenBank/DDBJ whole genome shotgun (WGS) entry which is preliminary data.</text>
</comment>